<protein>
    <submittedName>
        <fullName evidence="1">Uncharacterized protein</fullName>
    </submittedName>
</protein>
<keyword evidence="2" id="KW-1185">Reference proteome</keyword>
<dbReference type="Proteomes" id="UP000264589">
    <property type="component" value="Unassembled WGS sequence"/>
</dbReference>
<gene>
    <name evidence="1" type="ORF">DX908_13605</name>
</gene>
<reference evidence="1 2" key="1">
    <citation type="submission" date="2018-08" db="EMBL/GenBank/DDBJ databases">
        <title>Parvularcula sp. SM1705, isolated from surface water of the South Sea China.</title>
        <authorList>
            <person name="Sun L."/>
        </authorList>
    </citation>
    <scope>NUCLEOTIDE SEQUENCE [LARGE SCALE GENOMIC DNA]</scope>
    <source>
        <strain evidence="1 2">SM1705</strain>
    </source>
</reference>
<accession>A0A371RL65</accession>
<dbReference type="AlphaFoldDB" id="A0A371RL65"/>
<dbReference type="EMBL" id="QUQO01000001">
    <property type="protein sequence ID" value="RFB06209.1"/>
    <property type="molecule type" value="Genomic_DNA"/>
</dbReference>
<evidence type="ECO:0000313" key="1">
    <source>
        <dbReference type="EMBL" id="RFB06209.1"/>
    </source>
</evidence>
<sequence>MSMDYDSILKLEKLRAEEAAVEECLVTEYRRLTLEDREIGLRLNRNIWRTYDHMISEGMATPGLLLSLARNEYSARQCHPDLASLSLEESFSICLQFYAELWDK</sequence>
<organism evidence="1 2">
    <name type="scientific">Parvularcula marina</name>
    <dbReference type="NCBI Taxonomy" id="2292771"/>
    <lineage>
        <taxon>Bacteria</taxon>
        <taxon>Pseudomonadati</taxon>
        <taxon>Pseudomonadota</taxon>
        <taxon>Alphaproteobacteria</taxon>
        <taxon>Parvularculales</taxon>
        <taxon>Parvularculaceae</taxon>
        <taxon>Parvularcula</taxon>
    </lineage>
</organism>
<proteinExistence type="predicted"/>
<evidence type="ECO:0000313" key="2">
    <source>
        <dbReference type="Proteomes" id="UP000264589"/>
    </source>
</evidence>
<name>A0A371RL65_9PROT</name>
<comment type="caution">
    <text evidence="1">The sequence shown here is derived from an EMBL/GenBank/DDBJ whole genome shotgun (WGS) entry which is preliminary data.</text>
</comment>
<dbReference type="InParanoid" id="A0A371RL65"/>